<name>A0A0C5CD74_9ARCH</name>
<dbReference type="Pfam" id="PF22684">
    <property type="entry name" value="LFE_1968-like"/>
    <property type="match status" value="1"/>
</dbReference>
<evidence type="ECO:0000313" key="1">
    <source>
        <dbReference type="EMBL" id="AJM93162.1"/>
    </source>
</evidence>
<dbReference type="AlphaFoldDB" id="A0A0C5CD74"/>
<reference evidence="1 2" key="2">
    <citation type="journal article" date="2016" name="ISME J.">
        <title>Physiological and genomic characterization of two novel marine thaumarchaeal strains indicates niche differentiation.</title>
        <authorList>
            <person name="Bayer B."/>
            <person name="Vojvoda J."/>
            <person name="Offre P."/>
            <person name="Alves R.J."/>
            <person name="Elisabeth N.H."/>
            <person name="Garcia J.A."/>
            <person name="Volland J.M."/>
            <person name="Srivastava A."/>
            <person name="Schleper C."/>
            <person name="Herndl G.J."/>
        </authorList>
    </citation>
    <scope>NUCLEOTIDE SEQUENCE [LARGE SCALE GENOMIC DNA]</scope>
    <source>
        <strain evidence="1 2">D3C</strain>
    </source>
</reference>
<keyword evidence="2" id="KW-1185">Reference proteome</keyword>
<reference evidence="2" key="1">
    <citation type="submission" date="2015-02" db="EMBL/GenBank/DDBJ databases">
        <title>Characterization of two novel Thaumarchaeota isolated from the Northern Adriatic Sea.</title>
        <authorList>
            <person name="Bayer B."/>
            <person name="Vojvoda J."/>
            <person name="Offre P."/>
            <person name="Srivastava A."/>
            <person name="Elisabeth N."/>
            <person name="Garcia J.A.L."/>
            <person name="Schleper C."/>
            <person name="Herndl G.J."/>
        </authorList>
    </citation>
    <scope>NUCLEOTIDE SEQUENCE [LARGE SCALE GENOMIC DNA]</scope>
    <source>
        <strain evidence="2">D3C</strain>
    </source>
</reference>
<dbReference type="KEGG" id="nid:NPIRD3C_1952"/>
<proteinExistence type="predicted"/>
<dbReference type="SUPFAM" id="SSF144064">
    <property type="entry name" value="Heme iron utilization protein-like"/>
    <property type="match status" value="1"/>
</dbReference>
<dbReference type="PATRIC" id="fig|1582439.9.peg.2016"/>
<protein>
    <recommendedName>
        <fullName evidence="3">Haemin-degrading HemS/ChuX domain-containing protein</fullName>
    </recommendedName>
</protein>
<dbReference type="STRING" id="1582439.NPIRD3C_1952"/>
<dbReference type="RefSeq" id="WP_148703872.1">
    <property type="nucleotide sequence ID" value="NZ_CP010868.1"/>
</dbReference>
<dbReference type="GeneID" id="41601030"/>
<sequence>MLLELLSDIVKIQDILFIVKSNSATSEVRSPLSIRQKEKWITMGENDGPAHIHVDSELISSAEFIQEEKPERTSFSVRFFDKDGQRVLAAFFTKMYDDSKTLIPQRKKIYDDLIQKFSSKIKF</sequence>
<evidence type="ECO:0008006" key="3">
    <source>
        <dbReference type="Google" id="ProtNLM"/>
    </source>
</evidence>
<accession>A0A0C5CD74</accession>
<dbReference type="HOGENOM" id="CLU_2010000_0_0_2"/>
<dbReference type="InterPro" id="IPR055136">
    <property type="entry name" value="LFE_1968-like"/>
</dbReference>
<gene>
    <name evidence="1" type="ORF">NPIRD3C_1952</name>
</gene>
<evidence type="ECO:0000313" key="2">
    <source>
        <dbReference type="Proteomes" id="UP000032027"/>
    </source>
</evidence>
<dbReference type="InterPro" id="IPR053733">
    <property type="entry name" value="Heme_Transport_Util_sf"/>
</dbReference>
<dbReference type="Proteomes" id="UP000032027">
    <property type="component" value="Chromosome"/>
</dbReference>
<reference evidence="1 2" key="3">
    <citation type="journal article" date="2019" name="Int. J. Syst. Evol. Microbiol.">
        <title>Nitrosopumilus adriaticus sp. nov. and Nitrosopumilus piranensis sp. nov., two ammonia-oxidizing archaea from the Adriatic Sea and members of the class Nitrososphaeria.</title>
        <authorList>
            <person name="Bayer B."/>
            <person name="Vojvoda J."/>
            <person name="Reinthaler T."/>
            <person name="Reyes C."/>
            <person name="Pinto M."/>
            <person name="Herndl G.J."/>
        </authorList>
    </citation>
    <scope>NUCLEOTIDE SEQUENCE [LARGE SCALE GENOMIC DNA]</scope>
    <source>
        <strain evidence="1 2">D3C</strain>
    </source>
</reference>
<dbReference type="Gene3D" id="3.40.1570.10">
    <property type="entry name" value="HemS/ChuS/ChuX like domains"/>
    <property type="match status" value="1"/>
</dbReference>
<organism evidence="1 2">
    <name type="scientific">Nitrosopumilus piranensis</name>
    <dbReference type="NCBI Taxonomy" id="1582439"/>
    <lineage>
        <taxon>Archaea</taxon>
        <taxon>Nitrososphaerota</taxon>
        <taxon>Nitrososphaeria</taxon>
        <taxon>Nitrosopumilales</taxon>
        <taxon>Nitrosopumilaceae</taxon>
        <taxon>Nitrosopumilus</taxon>
    </lineage>
</organism>
<dbReference type="OrthoDB" id="4845at2157"/>
<dbReference type="EMBL" id="CP010868">
    <property type="protein sequence ID" value="AJM93162.1"/>
    <property type="molecule type" value="Genomic_DNA"/>
</dbReference>